<dbReference type="Proteomes" id="UP000092582">
    <property type="component" value="Chromosome 1"/>
</dbReference>
<name>A0A1B1BF40_9MICO</name>
<proteinExistence type="predicted"/>
<reference evidence="1 2" key="1">
    <citation type="submission" date="2016-06" db="EMBL/GenBank/DDBJ databases">
        <title>Genome sequencing of Cryobacterium arcticum PAMC 27867.</title>
        <authorList>
            <person name="Lee J."/>
            <person name="Kim O.-S."/>
        </authorList>
    </citation>
    <scope>NUCLEOTIDE SEQUENCE [LARGE SCALE GENOMIC DNA]</scope>
    <source>
        <strain evidence="1 2">PAMC 27867</strain>
    </source>
</reference>
<protein>
    <recommendedName>
        <fullName evidence="3">SCP2 domain-containing protein</fullName>
    </recommendedName>
</protein>
<evidence type="ECO:0000313" key="2">
    <source>
        <dbReference type="Proteomes" id="UP000092582"/>
    </source>
</evidence>
<keyword evidence="2" id="KW-1185">Reference proteome</keyword>
<dbReference type="RefSeq" id="WP_066591990.1">
    <property type="nucleotide sequence ID" value="NZ_CP016282.1"/>
</dbReference>
<accession>A0A1B1BF40</accession>
<dbReference type="STRING" id="670052.PA27867_0208"/>
<sequence length="259" mass="27645">MLIDTDPRVQAHINLYAVLGTLSLLVDRVPAARALLADTAMPVGIRFVVPGLPRAQLSFQSTGVLWGREPKAPVITLAFTSVAHFNRMIDGTAQPIPVAAPHRLRFLTGVFAPLTELLGRYLQPAEADLADPEFRETSTILTLHVAAAALAQVANEDRSGRFSAQHIPDGDIALEVTGTLAYHLALRDHHATFVAAPSPHPRGALTFSTLEVTGGILAGDLSAIACMSDGRLAMRGVISMVDNVNRILDRVGHYLGKSA</sequence>
<dbReference type="AlphaFoldDB" id="A0A1B1BF40"/>
<evidence type="ECO:0008006" key="3">
    <source>
        <dbReference type="Google" id="ProtNLM"/>
    </source>
</evidence>
<evidence type="ECO:0000313" key="1">
    <source>
        <dbReference type="EMBL" id="ANP71182.1"/>
    </source>
</evidence>
<organism evidence="1 2">
    <name type="scientific">Cryobacterium arcticum</name>
    <dbReference type="NCBI Taxonomy" id="670052"/>
    <lineage>
        <taxon>Bacteria</taxon>
        <taxon>Bacillati</taxon>
        <taxon>Actinomycetota</taxon>
        <taxon>Actinomycetes</taxon>
        <taxon>Micrococcales</taxon>
        <taxon>Microbacteriaceae</taxon>
        <taxon>Cryobacterium</taxon>
    </lineage>
</organism>
<dbReference type="OrthoDB" id="2081070at2"/>
<gene>
    <name evidence="1" type="ORF">PA27867_0208</name>
</gene>
<dbReference type="EMBL" id="CP016282">
    <property type="protein sequence ID" value="ANP71182.1"/>
    <property type="molecule type" value="Genomic_DNA"/>
</dbReference>
<dbReference type="KEGG" id="cart:PA27867_0208"/>